<keyword evidence="2" id="KW-1185">Reference proteome</keyword>
<gene>
    <name evidence="1" type="ORF">ACFOY0_05885</name>
</gene>
<dbReference type="Proteomes" id="UP001595719">
    <property type="component" value="Unassembled WGS sequence"/>
</dbReference>
<evidence type="ECO:0000313" key="1">
    <source>
        <dbReference type="EMBL" id="MFC4390516.1"/>
    </source>
</evidence>
<proteinExistence type="predicted"/>
<comment type="caution">
    <text evidence="1">The sequence shown here is derived from an EMBL/GenBank/DDBJ whole genome shotgun (WGS) entry which is preliminary data.</text>
</comment>
<sequence>MLFFNLFVFSQEVRIKKNEVLPHDLDFTGRVKKITITDFISNKQNTNVDSVRAISETNFAKNGKIELVKSYVSFLNNSWKIIELDKLERITKISFKRGDSITNPIKQYYSNDSNFPDSTLINTDKNYKEKYVNTFNNKKVVKYEYFVNDKLKDFRIYKYNDKGQLIEDFYTSTENDSDQTLISKEADNGVMLSFYPERKIFYEYEKKKDTIITITIRPKFAMKEIRKSLKKPNFNFEIFEKYENNILVKKEITTTLKDSISEFHFRYDGNGQIDSYYNTFTNPRKRITKYTLSKNDKESLYIVNIDIVYDRFKNWIKKTYLINDKISGITERKIEYH</sequence>
<dbReference type="EMBL" id="JBHSCO010000002">
    <property type="protein sequence ID" value="MFC4390516.1"/>
    <property type="molecule type" value="Genomic_DNA"/>
</dbReference>
<reference evidence="2" key="1">
    <citation type="journal article" date="2019" name="Int. J. Syst. Evol. Microbiol.">
        <title>The Global Catalogue of Microorganisms (GCM) 10K type strain sequencing project: providing services to taxonomists for standard genome sequencing and annotation.</title>
        <authorList>
            <consortium name="The Broad Institute Genomics Platform"/>
            <consortium name="The Broad Institute Genome Sequencing Center for Infectious Disease"/>
            <person name="Wu L."/>
            <person name="Ma J."/>
        </authorList>
    </citation>
    <scope>NUCLEOTIDE SEQUENCE [LARGE SCALE GENOMIC DNA]</scope>
    <source>
        <strain evidence="2">CGMCC 1.15345</strain>
    </source>
</reference>
<protein>
    <recommendedName>
        <fullName evidence="3">YD repeat-containing protein</fullName>
    </recommendedName>
</protein>
<evidence type="ECO:0000313" key="2">
    <source>
        <dbReference type="Proteomes" id="UP001595719"/>
    </source>
</evidence>
<evidence type="ECO:0008006" key="3">
    <source>
        <dbReference type="Google" id="ProtNLM"/>
    </source>
</evidence>
<accession>A0ABV8W1F4</accession>
<organism evidence="1 2">
    <name type="scientific">Flavobacterium quisquiliarum</name>
    <dbReference type="NCBI Taxonomy" id="1834436"/>
    <lineage>
        <taxon>Bacteria</taxon>
        <taxon>Pseudomonadati</taxon>
        <taxon>Bacteroidota</taxon>
        <taxon>Flavobacteriia</taxon>
        <taxon>Flavobacteriales</taxon>
        <taxon>Flavobacteriaceae</taxon>
        <taxon>Flavobacterium</taxon>
    </lineage>
</organism>
<dbReference type="RefSeq" id="WP_179005049.1">
    <property type="nucleotide sequence ID" value="NZ_JBHSCO010000002.1"/>
</dbReference>
<name>A0ABV8W1F4_9FLAO</name>